<dbReference type="InterPro" id="IPR050351">
    <property type="entry name" value="BphY/WalK/GraS-like"/>
</dbReference>
<dbReference type="SUPFAM" id="SSF47384">
    <property type="entry name" value="Homodimeric domain of signal transducing histidine kinase"/>
    <property type="match status" value="1"/>
</dbReference>
<reference evidence="7 8" key="1">
    <citation type="submission" date="2020-03" db="EMBL/GenBank/DDBJ databases">
        <title>Genomic Encyclopedia of Type Strains, Phase IV (KMG-IV): sequencing the most valuable type-strain genomes for metagenomic binning, comparative biology and taxonomic classification.</title>
        <authorList>
            <person name="Goeker M."/>
        </authorList>
    </citation>
    <scope>NUCLEOTIDE SEQUENCE [LARGE SCALE GENOMIC DNA]</scope>
    <source>
        <strain evidence="7 8">DSM 27651</strain>
    </source>
</reference>
<dbReference type="RefSeq" id="WP_167953456.1">
    <property type="nucleotide sequence ID" value="NZ_JAATJE010000001.1"/>
</dbReference>
<dbReference type="Gene3D" id="3.30.565.10">
    <property type="entry name" value="Histidine kinase-like ATPase, C-terminal domain"/>
    <property type="match status" value="1"/>
</dbReference>
<name>A0ABX0XJY7_9SPHN</name>
<dbReference type="PANTHER" id="PTHR42878">
    <property type="entry name" value="TWO-COMPONENT HISTIDINE KINASE"/>
    <property type="match status" value="1"/>
</dbReference>
<dbReference type="GO" id="GO:0016301">
    <property type="term" value="F:kinase activity"/>
    <property type="evidence" value="ECO:0007669"/>
    <property type="project" value="UniProtKB-KW"/>
</dbReference>
<feature type="region of interest" description="Disordered" evidence="5">
    <location>
        <begin position="149"/>
        <end position="184"/>
    </location>
</feature>
<dbReference type="EMBL" id="JAATJE010000001">
    <property type="protein sequence ID" value="NJC33473.1"/>
    <property type="molecule type" value="Genomic_DNA"/>
</dbReference>
<keyword evidence="8" id="KW-1185">Reference proteome</keyword>
<evidence type="ECO:0000259" key="6">
    <source>
        <dbReference type="PROSITE" id="PS50109"/>
    </source>
</evidence>
<dbReference type="CDD" id="cd00082">
    <property type="entry name" value="HisKA"/>
    <property type="match status" value="1"/>
</dbReference>
<keyword evidence="4 7" id="KW-0418">Kinase</keyword>
<gene>
    <name evidence="7" type="ORF">GGR88_000947</name>
</gene>
<dbReference type="PANTHER" id="PTHR42878:SF14">
    <property type="entry name" value="OSMOLARITY TWO-COMPONENT SYSTEM PROTEIN SSK1"/>
    <property type="match status" value="1"/>
</dbReference>
<evidence type="ECO:0000256" key="3">
    <source>
        <dbReference type="ARBA" id="ARBA00022679"/>
    </source>
</evidence>
<evidence type="ECO:0000256" key="5">
    <source>
        <dbReference type="SAM" id="MobiDB-lite"/>
    </source>
</evidence>
<dbReference type="InterPro" id="IPR036890">
    <property type="entry name" value="HATPase_C_sf"/>
</dbReference>
<organism evidence="7 8">
    <name type="scientific">Sphingomonas jejuensis</name>
    <dbReference type="NCBI Taxonomy" id="904715"/>
    <lineage>
        <taxon>Bacteria</taxon>
        <taxon>Pseudomonadati</taxon>
        <taxon>Pseudomonadota</taxon>
        <taxon>Alphaproteobacteria</taxon>
        <taxon>Sphingomonadales</taxon>
        <taxon>Sphingomonadaceae</taxon>
        <taxon>Sphingomonas</taxon>
    </lineage>
</organism>
<evidence type="ECO:0000313" key="8">
    <source>
        <dbReference type="Proteomes" id="UP000734218"/>
    </source>
</evidence>
<evidence type="ECO:0000313" key="7">
    <source>
        <dbReference type="EMBL" id="NJC33473.1"/>
    </source>
</evidence>
<protein>
    <recommendedName>
        <fullName evidence="2">histidine kinase</fullName>
        <ecNumber evidence="2">2.7.13.3</ecNumber>
    </recommendedName>
</protein>
<evidence type="ECO:0000256" key="2">
    <source>
        <dbReference type="ARBA" id="ARBA00012438"/>
    </source>
</evidence>
<sequence>MVRFDDMLATVLRQPESDDAARQTAWRQLVDLLAQSRTDDDVRLERDAFRRLRDWRQAVPANIRRAAAEALAGRRVPPALVRFFSEDSPFVARPLLRAVRLPTAQWLGLLPDLSPTARALLRHRADLGIDVERALESFGATDFVLAAPPADPVQSGPAIEPAAVQPSNDEAADPQDERAQPSPLPSVSELLERIARFQATPPGPAQAPDIANVHDQFSFETDVTARIHHVDGVPASALIGLSILALAEPGSDRGVDGQVAGAVRARRPFRNGRLLMAAGTALAGSWRLSAVPVFDHRTGRFTGYRGSARRPRADEQAGQGGLFGLAADGGSLQQLVHEIRTPLNAIVGFGEMIEHAVLGPAPRDERERAGRIVADARRLVEAVEDLDTAARLAGGKLATQIDSVDPDAFTRAIATAATPAARERGVTLTLDADPALVPILADGGRLERMGARLVTAALLTAAPGETVTASLGGDLDHWRLDVTRSMRLAGRTEADLLDPDLGADEEEGGPILGLAFSLRLVRSLAEAAGGRLEIAADRFTLAIPSARPVDASIGA</sequence>
<dbReference type="InterPro" id="IPR036097">
    <property type="entry name" value="HisK_dim/P_sf"/>
</dbReference>
<evidence type="ECO:0000256" key="1">
    <source>
        <dbReference type="ARBA" id="ARBA00000085"/>
    </source>
</evidence>
<dbReference type="SMART" id="SM00388">
    <property type="entry name" value="HisKA"/>
    <property type="match status" value="1"/>
</dbReference>
<keyword evidence="3" id="KW-0808">Transferase</keyword>
<evidence type="ECO:0000256" key="4">
    <source>
        <dbReference type="ARBA" id="ARBA00022777"/>
    </source>
</evidence>
<dbReference type="InterPro" id="IPR003661">
    <property type="entry name" value="HisK_dim/P_dom"/>
</dbReference>
<accession>A0ABX0XJY7</accession>
<proteinExistence type="predicted"/>
<comment type="catalytic activity">
    <reaction evidence="1">
        <text>ATP + protein L-histidine = ADP + protein N-phospho-L-histidine.</text>
        <dbReference type="EC" id="2.7.13.3"/>
    </reaction>
</comment>
<comment type="caution">
    <text evidence="7">The sequence shown here is derived from an EMBL/GenBank/DDBJ whole genome shotgun (WGS) entry which is preliminary data.</text>
</comment>
<dbReference type="Gene3D" id="1.10.287.130">
    <property type="match status" value="1"/>
</dbReference>
<dbReference type="EC" id="2.7.13.3" evidence="2"/>
<dbReference type="PROSITE" id="PS50109">
    <property type="entry name" value="HIS_KIN"/>
    <property type="match status" value="1"/>
</dbReference>
<dbReference type="Pfam" id="PF00512">
    <property type="entry name" value="HisKA"/>
    <property type="match status" value="1"/>
</dbReference>
<dbReference type="Proteomes" id="UP000734218">
    <property type="component" value="Unassembled WGS sequence"/>
</dbReference>
<feature type="domain" description="Histidine kinase" evidence="6">
    <location>
        <begin position="334"/>
        <end position="534"/>
    </location>
</feature>
<dbReference type="InterPro" id="IPR005467">
    <property type="entry name" value="His_kinase_dom"/>
</dbReference>